<sequence>MALVRSSYSVSVPSTDLLSYIFGSPYRTEGAWQSPEPLLESATEGPFRGYSIDQIKSIVKRVGCGLNQLGAEGKRVMVYGEPNVHFPLSVLGVIAAGAACNILAPGPVDELRSRLQQLDCDLVLFAPQDLKVVCTAAAQLSIPNERLFMVDETLGDEHTRNPEEGGFRHWSYLLNTPGGDVYEWPTLSPDEAKTTTAVLLYTSGLIGNIEQTLQHYNLRERSKEIVSCNYKFCGMGFLILGIMLPLKARYKTIFPAKFESETFMQTIERFRPTWLMLPKHLMRELLTEFNNLDIASVQHVLTGGAIIPFEMIEKWQAQHGSQVQSTYGMTEAGFFTMPDPTQLVEDATTGVLLPNLEAKIVGDDGKLLDRGEKGHVYIRTPFAMKGYFNEPLQTSQTLMDGGWIKTGDIGWVNERDQFYIVGRQKDLFKIKGDNFSAAEIETAILQHPDIRDVAVIPVILPADEEPVPRGYIVKAEESTLTIEEVMCWMREELVSRMQLRGGAAFIDAIPISNVGNSKVDRQRLCEIAETELQLGELKLSA</sequence>
<evidence type="ECO:0000256" key="2">
    <source>
        <dbReference type="ARBA" id="ARBA00022598"/>
    </source>
</evidence>
<evidence type="ECO:0000259" key="4">
    <source>
        <dbReference type="Pfam" id="PF13193"/>
    </source>
</evidence>
<gene>
    <name evidence="5" type="ORF">ATEIFO6365_0007032800</name>
</gene>
<dbReference type="PANTHER" id="PTHR24096">
    <property type="entry name" value="LONG-CHAIN-FATTY-ACID--COA LIGASE"/>
    <property type="match status" value="1"/>
</dbReference>
<dbReference type="GO" id="GO:0016405">
    <property type="term" value="F:CoA-ligase activity"/>
    <property type="evidence" value="ECO:0007669"/>
    <property type="project" value="TreeGrafter"/>
</dbReference>
<dbReference type="VEuPathDB" id="FungiDB:ATEG_05946"/>
<dbReference type="InterPro" id="IPR042099">
    <property type="entry name" value="ANL_N_sf"/>
</dbReference>
<organism evidence="5 6">
    <name type="scientific">Aspergillus terreus</name>
    <dbReference type="NCBI Taxonomy" id="33178"/>
    <lineage>
        <taxon>Eukaryota</taxon>
        <taxon>Fungi</taxon>
        <taxon>Dikarya</taxon>
        <taxon>Ascomycota</taxon>
        <taxon>Pezizomycotina</taxon>
        <taxon>Eurotiomycetes</taxon>
        <taxon>Eurotiomycetidae</taxon>
        <taxon>Eurotiales</taxon>
        <taxon>Aspergillaceae</taxon>
        <taxon>Aspergillus</taxon>
        <taxon>Aspergillus subgen. Circumdati</taxon>
    </lineage>
</organism>
<dbReference type="SUPFAM" id="SSF56801">
    <property type="entry name" value="Acetyl-CoA synthetase-like"/>
    <property type="match status" value="1"/>
</dbReference>
<dbReference type="InterPro" id="IPR025110">
    <property type="entry name" value="AMP-bd_C"/>
</dbReference>
<dbReference type="OrthoDB" id="10253869at2759"/>
<dbReference type="Proteomes" id="UP000452235">
    <property type="component" value="Unassembled WGS sequence"/>
</dbReference>
<dbReference type="InterPro" id="IPR045851">
    <property type="entry name" value="AMP-bd_C_sf"/>
</dbReference>
<keyword evidence="6" id="KW-1185">Reference proteome</keyword>
<name>A0A5M3Z8Y1_ASPTE</name>
<evidence type="ECO:0000256" key="1">
    <source>
        <dbReference type="ARBA" id="ARBA00006432"/>
    </source>
</evidence>
<comment type="similarity">
    <text evidence="1">Belongs to the ATP-dependent AMP-binding enzyme family.</text>
</comment>
<dbReference type="Gene3D" id="3.40.50.12780">
    <property type="entry name" value="N-terminal domain of ligase-like"/>
    <property type="match status" value="1"/>
</dbReference>
<dbReference type="Gene3D" id="3.30.300.30">
    <property type="match status" value="1"/>
</dbReference>
<dbReference type="AlphaFoldDB" id="A0A5M3Z8Y1"/>
<keyword evidence="2" id="KW-0436">Ligase</keyword>
<evidence type="ECO:0000313" key="5">
    <source>
        <dbReference type="EMBL" id="GFF17779.1"/>
    </source>
</evidence>
<dbReference type="GO" id="GO:0019748">
    <property type="term" value="P:secondary metabolic process"/>
    <property type="evidence" value="ECO:0007669"/>
    <property type="project" value="TreeGrafter"/>
</dbReference>
<accession>A0A5M3Z8Y1</accession>
<evidence type="ECO:0000313" key="6">
    <source>
        <dbReference type="Proteomes" id="UP000452235"/>
    </source>
</evidence>
<protein>
    <submittedName>
        <fullName evidence="5">AMP-binding enzyme</fullName>
    </submittedName>
</protein>
<comment type="caution">
    <text evidence="5">The sequence shown here is derived from an EMBL/GenBank/DDBJ whole genome shotgun (WGS) entry which is preliminary data.</text>
</comment>
<dbReference type="Pfam" id="PF00501">
    <property type="entry name" value="AMP-binding"/>
    <property type="match status" value="1"/>
</dbReference>
<dbReference type="InterPro" id="IPR000873">
    <property type="entry name" value="AMP-dep_synth/lig_dom"/>
</dbReference>
<feature type="domain" description="AMP-dependent synthetase/ligase" evidence="3">
    <location>
        <begin position="50"/>
        <end position="388"/>
    </location>
</feature>
<evidence type="ECO:0000259" key="3">
    <source>
        <dbReference type="Pfam" id="PF00501"/>
    </source>
</evidence>
<dbReference type="EMBL" id="BLJY01000007">
    <property type="protein sequence ID" value="GFF17779.1"/>
    <property type="molecule type" value="Genomic_DNA"/>
</dbReference>
<proteinExistence type="inferred from homology"/>
<dbReference type="Pfam" id="PF13193">
    <property type="entry name" value="AMP-binding_C"/>
    <property type="match status" value="1"/>
</dbReference>
<feature type="domain" description="AMP-binding enzyme C-terminal" evidence="4">
    <location>
        <begin position="439"/>
        <end position="513"/>
    </location>
</feature>
<reference evidence="5 6" key="1">
    <citation type="submission" date="2020-01" db="EMBL/GenBank/DDBJ databases">
        <title>Aspergillus terreus IFO 6365 whole genome shotgun sequence.</title>
        <authorList>
            <person name="Kanamasa S."/>
            <person name="Takahashi H."/>
        </authorList>
    </citation>
    <scope>NUCLEOTIDE SEQUENCE [LARGE SCALE GENOMIC DNA]</scope>
    <source>
        <strain evidence="5 6">IFO 6365</strain>
    </source>
</reference>
<dbReference type="PANTHER" id="PTHR24096:SF149">
    <property type="entry name" value="AMP-BINDING DOMAIN-CONTAINING PROTEIN-RELATED"/>
    <property type="match status" value="1"/>
</dbReference>